<name>A0A1Y0EH43_9RHOB</name>
<dbReference type="AlphaFoldDB" id="A0A1Y0EH43"/>
<keyword evidence="6" id="KW-0969">Cilium</keyword>
<comment type="subcellular location">
    <subcellularLocation>
        <location evidence="1 4">Bacterial flagellum basal body</location>
    </subcellularLocation>
</comment>
<feature type="domain" description="Flagellar basal-body/hook protein C-terminal" evidence="5">
    <location>
        <begin position="223"/>
        <end position="266"/>
    </location>
</feature>
<dbReference type="GO" id="GO:0009425">
    <property type="term" value="C:bacterial-type flagellum basal body"/>
    <property type="evidence" value="ECO:0007669"/>
    <property type="project" value="UniProtKB-SubCell"/>
</dbReference>
<dbReference type="NCBIfam" id="TIGR03506">
    <property type="entry name" value="FlgEFG_subfam"/>
    <property type="match status" value="2"/>
</dbReference>
<keyword evidence="3 4" id="KW-0975">Bacterial flagellum</keyword>
<dbReference type="PANTHER" id="PTHR30435">
    <property type="entry name" value="FLAGELLAR PROTEIN"/>
    <property type="match status" value="1"/>
</dbReference>
<evidence type="ECO:0000256" key="1">
    <source>
        <dbReference type="ARBA" id="ARBA00004117"/>
    </source>
</evidence>
<keyword evidence="6" id="KW-0282">Flagellum</keyword>
<evidence type="ECO:0000256" key="4">
    <source>
        <dbReference type="RuleBase" id="RU362116"/>
    </source>
</evidence>
<dbReference type="RefSeq" id="WP_087211241.1">
    <property type="nucleotide sequence ID" value="NZ_CP021431.1"/>
</dbReference>
<dbReference type="InterPro" id="IPR010930">
    <property type="entry name" value="Flg_bb/hook_C_dom"/>
</dbReference>
<protein>
    <submittedName>
        <fullName evidence="6">Flagellar basal-body rod protein FlgG</fullName>
    </submittedName>
</protein>
<gene>
    <name evidence="6" type="primary">flgG</name>
    <name evidence="6" type="ORF">LOKVESSMR4R_03469</name>
</gene>
<sequence length="267" mass="27904">MFGTIKSGMATSMFEIAVVSNNVANSGTTAFRKSNTSFSDLYSGASPESVARLSKGVGSLVEGTKQSTEQGGLLNREGVLNLALIGKGMFVSAAPAADGVPSETLTFSRDGEFALDKDGILRTSTNDFVLGYDGVGGTDLQSLVVPYESEDGAQLTALEINAEGKILATYGGQPAVVLGQIAIGSFPNETALRQLGMNRFQATDGSGELILGAGGQEGFAMIQAGVLETSNVDLTTELTNMIRAQQQFSGSSRILQTYSDMIEKLTR</sequence>
<dbReference type="PANTHER" id="PTHR30435:SF19">
    <property type="entry name" value="FLAGELLAR BASAL-BODY ROD PROTEIN FLGG"/>
    <property type="match status" value="1"/>
</dbReference>
<dbReference type="GO" id="GO:0071978">
    <property type="term" value="P:bacterial-type flagellum-dependent swarming motility"/>
    <property type="evidence" value="ECO:0007669"/>
    <property type="project" value="TreeGrafter"/>
</dbReference>
<dbReference type="EMBL" id="CP021431">
    <property type="protein sequence ID" value="ARU02739.1"/>
    <property type="molecule type" value="Genomic_DNA"/>
</dbReference>
<dbReference type="Proteomes" id="UP000195273">
    <property type="component" value="Chromosome"/>
</dbReference>
<comment type="similarity">
    <text evidence="2 4">Belongs to the flagella basal body rod proteins family.</text>
</comment>
<evidence type="ECO:0000256" key="2">
    <source>
        <dbReference type="ARBA" id="ARBA00009677"/>
    </source>
</evidence>
<evidence type="ECO:0000313" key="6">
    <source>
        <dbReference type="EMBL" id="ARU02739.1"/>
    </source>
</evidence>
<proteinExistence type="inferred from homology"/>
<accession>A0A1Y0EH43</accession>
<dbReference type="OrthoDB" id="9804559at2"/>
<evidence type="ECO:0000259" key="5">
    <source>
        <dbReference type="Pfam" id="PF06429"/>
    </source>
</evidence>
<keyword evidence="7" id="KW-1185">Reference proteome</keyword>
<dbReference type="InterPro" id="IPR020013">
    <property type="entry name" value="Flagellar_FlgE/F/G"/>
</dbReference>
<dbReference type="SUPFAM" id="SSF117143">
    <property type="entry name" value="Flagellar hook protein flgE"/>
    <property type="match status" value="1"/>
</dbReference>
<reference evidence="6 7" key="1">
    <citation type="submission" date="2017-05" db="EMBL/GenBank/DDBJ databases">
        <title>Genome Sequence of Loktanella vestfoldensis Strain SMR4r Isolated from a Culture of the Diatom Skeletonema marinoi.</title>
        <authorList>
            <person name="Topel M."/>
            <person name="Pinder M.I.M."/>
            <person name="Johansson O.N."/>
            <person name="Kourtchenko O."/>
            <person name="Godhe A."/>
            <person name="Clarke A.K."/>
        </authorList>
    </citation>
    <scope>NUCLEOTIDE SEQUENCE [LARGE SCALE GENOMIC DNA]</scope>
    <source>
        <strain evidence="6 7">SMR4r</strain>
    </source>
</reference>
<dbReference type="KEGG" id="lvs:LOKVESSMR4R_03469"/>
<evidence type="ECO:0000256" key="3">
    <source>
        <dbReference type="ARBA" id="ARBA00023143"/>
    </source>
</evidence>
<evidence type="ECO:0000313" key="7">
    <source>
        <dbReference type="Proteomes" id="UP000195273"/>
    </source>
</evidence>
<organism evidence="6 7">
    <name type="scientific">Yoonia vestfoldensis</name>
    <dbReference type="NCBI Taxonomy" id="245188"/>
    <lineage>
        <taxon>Bacteria</taxon>
        <taxon>Pseudomonadati</taxon>
        <taxon>Pseudomonadota</taxon>
        <taxon>Alphaproteobacteria</taxon>
        <taxon>Rhodobacterales</taxon>
        <taxon>Paracoccaceae</taxon>
        <taxon>Yoonia</taxon>
    </lineage>
</organism>
<dbReference type="Pfam" id="PF06429">
    <property type="entry name" value="Flg_bbr_C"/>
    <property type="match status" value="1"/>
</dbReference>
<keyword evidence="6" id="KW-0966">Cell projection</keyword>
<dbReference type="InterPro" id="IPR037925">
    <property type="entry name" value="FlgE/F/G-like"/>
</dbReference>